<name>C0XFK6_LENH9</name>
<gene>
    <name evidence="1" type="ORF">HMPREF0519_0017</name>
</gene>
<reference evidence="1 2" key="1">
    <citation type="submission" date="2009-01" db="EMBL/GenBank/DDBJ databases">
        <authorList>
            <person name="Qin X."/>
            <person name="Bachman B."/>
            <person name="Battles P."/>
            <person name="Bell A."/>
            <person name="Bess C."/>
            <person name="Bickham C."/>
            <person name="Chaboub L."/>
            <person name="Chen D."/>
            <person name="Coyle M."/>
            <person name="Deiros D.R."/>
            <person name="Dinh H."/>
            <person name="Forbes L."/>
            <person name="Fowler G."/>
            <person name="Francisco L."/>
            <person name="Fu Q."/>
            <person name="Gubbala S."/>
            <person name="Hale W."/>
            <person name="Han Y."/>
            <person name="Hemphill L."/>
            <person name="Highlander S.K."/>
            <person name="Hirani K."/>
            <person name="Hogues M."/>
            <person name="Jackson L."/>
            <person name="Jakkamsetti A."/>
            <person name="Javaid M."/>
            <person name="Jiang H."/>
            <person name="Korchina V."/>
            <person name="Kovar C."/>
            <person name="Lara F."/>
            <person name="Lee S."/>
            <person name="Mata R."/>
            <person name="Mathew T."/>
            <person name="Moen C."/>
            <person name="Morales K."/>
            <person name="Munidasa M."/>
            <person name="Nazareth L."/>
            <person name="Ngo R."/>
            <person name="Nguyen L."/>
            <person name="Okwuonu G."/>
            <person name="Ongeri F."/>
            <person name="Patil S."/>
            <person name="Petrosino J."/>
            <person name="Pham C."/>
            <person name="Pham P."/>
            <person name="Pu L.-L."/>
            <person name="Puazo M."/>
            <person name="Raj R."/>
            <person name="Reid J."/>
            <person name="Rouhana J."/>
            <person name="Saada N."/>
            <person name="Shang Y."/>
            <person name="Simmons D."/>
            <person name="Thornton R."/>
            <person name="Warren J."/>
            <person name="Weissenberger G."/>
            <person name="Zhang J."/>
            <person name="Zhang L."/>
            <person name="Zhou C."/>
            <person name="Zhu D."/>
            <person name="Muzny D."/>
            <person name="Worley K."/>
            <person name="Gibbs R."/>
        </authorList>
    </citation>
    <scope>NUCLEOTIDE SEQUENCE [LARGE SCALE GENOMIC DNA]</scope>
    <source>
        <strain evidence="2">ATCC 8290 / DSM 20176 / CCUG 30140 / JCM 1155 / KCTC 3500 / NBRC 15886 / NCIMB 8040 / NRRL B-1843 / 9</strain>
    </source>
</reference>
<evidence type="ECO:0000313" key="2">
    <source>
        <dbReference type="Proteomes" id="UP000003752"/>
    </source>
</evidence>
<accession>C0XFK6</accession>
<dbReference type="EMBL" id="ACGP01000003">
    <property type="protein sequence ID" value="EEI25827.1"/>
    <property type="molecule type" value="Genomic_DNA"/>
</dbReference>
<dbReference type="AlphaFoldDB" id="C0XFK6"/>
<comment type="caution">
    <text evidence="1">The sequence shown here is derived from an EMBL/GenBank/DDBJ whole genome shotgun (WGS) entry which is preliminary data.</text>
</comment>
<dbReference type="HOGENOM" id="CLU_189094_0_0_9"/>
<dbReference type="RefSeq" id="WP_003636368.1">
    <property type="nucleotide sequence ID" value="NZ_AZDF01000026.1"/>
</dbReference>
<proteinExistence type="predicted"/>
<sequence>MELIWKAVGIMDSKVLESGKTKAEVMRKLSVKYPTYVVTGRNKNFHKSFKEHTPIYPEPIRLICGRITKSKRKEIASMKDSINRRYYSI</sequence>
<protein>
    <submittedName>
        <fullName evidence="1">Uncharacterized protein</fullName>
    </submittedName>
</protein>
<dbReference type="Proteomes" id="UP000003752">
    <property type="component" value="Unassembled WGS sequence"/>
</dbReference>
<organism evidence="1 2">
    <name type="scientific">Lentilactobacillus hilgardii (strain ATCC 8290 / DSM 20176 / CCUG 30140 / JCM 1155 / KCTC 3500 / NBRC 15886 / NCIMB 8040 / NRRL B-1843 / 9)</name>
    <dbReference type="NCBI Taxonomy" id="1423757"/>
    <lineage>
        <taxon>Bacteria</taxon>
        <taxon>Bacillati</taxon>
        <taxon>Bacillota</taxon>
        <taxon>Bacilli</taxon>
        <taxon>Lactobacillales</taxon>
        <taxon>Lactobacillaceae</taxon>
        <taxon>Lentilactobacillus</taxon>
    </lineage>
</organism>
<evidence type="ECO:0000313" key="1">
    <source>
        <dbReference type="EMBL" id="EEI25827.1"/>
    </source>
</evidence>
<dbReference type="PATRIC" id="fig|1423757.3.peg.1193"/>
<keyword evidence="2" id="KW-1185">Reference proteome</keyword>